<name>A0A7W4YH90_LEIAQ</name>
<dbReference type="EMBL" id="JACHVP010000001">
    <property type="protein sequence ID" value="MBB2965691.1"/>
    <property type="molecule type" value="Genomic_DNA"/>
</dbReference>
<dbReference type="RefSeq" id="WP_021763866.1">
    <property type="nucleotide sequence ID" value="NZ_JACHVP010000001.1"/>
</dbReference>
<reference evidence="1 2" key="1">
    <citation type="submission" date="2020-08" db="EMBL/GenBank/DDBJ databases">
        <title>Sequencing the genomes of 1000 actinobacteria strains.</title>
        <authorList>
            <person name="Klenk H.-P."/>
        </authorList>
    </citation>
    <scope>NUCLEOTIDE SEQUENCE [LARGE SCALE GENOMIC DNA]</scope>
    <source>
        <strain evidence="1 2">DSM 20146</strain>
    </source>
</reference>
<dbReference type="Proteomes" id="UP000538196">
    <property type="component" value="Unassembled WGS sequence"/>
</dbReference>
<dbReference type="AlphaFoldDB" id="A0A7W4YH90"/>
<accession>A0A7W4YH90</accession>
<evidence type="ECO:0000313" key="1">
    <source>
        <dbReference type="EMBL" id="MBB2965691.1"/>
    </source>
</evidence>
<protein>
    <submittedName>
        <fullName evidence="1">Uncharacterized protein</fullName>
    </submittedName>
</protein>
<comment type="caution">
    <text evidence="1">The sequence shown here is derived from an EMBL/GenBank/DDBJ whole genome shotgun (WGS) entry which is preliminary data.</text>
</comment>
<sequence length="50" mass="5453">MAAADTHTNFTATVLEAVDAYIAVHDHTTQQMIDRIVTENAGLLARLRDA</sequence>
<keyword evidence="2" id="KW-1185">Reference proteome</keyword>
<evidence type="ECO:0000313" key="2">
    <source>
        <dbReference type="Proteomes" id="UP000538196"/>
    </source>
</evidence>
<gene>
    <name evidence="1" type="ORF">FHX33_000423</name>
</gene>
<organism evidence="1 2">
    <name type="scientific">Leifsonia aquatica</name>
    <name type="common">Corynebacterium aquaticum</name>
    <dbReference type="NCBI Taxonomy" id="144185"/>
    <lineage>
        <taxon>Bacteria</taxon>
        <taxon>Bacillati</taxon>
        <taxon>Actinomycetota</taxon>
        <taxon>Actinomycetes</taxon>
        <taxon>Micrococcales</taxon>
        <taxon>Microbacteriaceae</taxon>
        <taxon>Leifsonia</taxon>
    </lineage>
</organism>
<proteinExistence type="predicted"/>